<keyword evidence="3" id="KW-1185">Reference proteome</keyword>
<proteinExistence type="predicted"/>
<dbReference type="EMBL" id="JANPWB010000006">
    <property type="protein sequence ID" value="KAJ1175865.1"/>
    <property type="molecule type" value="Genomic_DNA"/>
</dbReference>
<feature type="region of interest" description="Disordered" evidence="1">
    <location>
        <begin position="1"/>
        <end position="48"/>
    </location>
</feature>
<feature type="compositionally biased region" description="Basic and acidic residues" evidence="1">
    <location>
        <begin position="1"/>
        <end position="21"/>
    </location>
</feature>
<evidence type="ECO:0000313" key="2">
    <source>
        <dbReference type="EMBL" id="KAJ1175865.1"/>
    </source>
</evidence>
<accession>A0AAV7THG8</accession>
<gene>
    <name evidence="2" type="ORF">NDU88_001150</name>
</gene>
<dbReference type="AlphaFoldDB" id="A0AAV7THG8"/>
<sequence>MRRSRPILERNRREVREERQSEQTGHTLGRAWPRQLPGEPKSPQQKDGYLDRQYLHGYQCDDAPYRDGLLNI</sequence>
<protein>
    <submittedName>
        <fullName evidence="2">Uncharacterized protein</fullName>
    </submittedName>
</protein>
<dbReference type="Proteomes" id="UP001066276">
    <property type="component" value="Chromosome 3_2"/>
</dbReference>
<evidence type="ECO:0000313" key="3">
    <source>
        <dbReference type="Proteomes" id="UP001066276"/>
    </source>
</evidence>
<name>A0AAV7THG8_PLEWA</name>
<organism evidence="2 3">
    <name type="scientific">Pleurodeles waltl</name>
    <name type="common">Iberian ribbed newt</name>
    <dbReference type="NCBI Taxonomy" id="8319"/>
    <lineage>
        <taxon>Eukaryota</taxon>
        <taxon>Metazoa</taxon>
        <taxon>Chordata</taxon>
        <taxon>Craniata</taxon>
        <taxon>Vertebrata</taxon>
        <taxon>Euteleostomi</taxon>
        <taxon>Amphibia</taxon>
        <taxon>Batrachia</taxon>
        <taxon>Caudata</taxon>
        <taxon>Salamandroidea</taxon>
        <taxon>Salamandridae</taxon>
        <taxon>Pleurodelinae</taxon>
        <taxon>Pleurodeles</taxon>
    </lineage>
</organism>
<evidence type="ECO:0000256" key="1">
    <source>
        <dbReference type="SAM" id="MobiDB-lite"/>
    </source>
</evidence>
<comment type="caution">
    <text evidence="2">The sequence shown here is derived from an EMBL/GenBank/DDBJ whole genome shotgun (WGS) entry which is preliminary data.</text>
</comment>
<reference evidence="2" key="1">
    <citation type="journal article" date="2022" name="bioRxiv">
        <title>Sequencing and chromosome-scale assembly of the giantPleurodeles waltlgenome.</title>
        <authorList>
            <person name="Brown T."/>
            <person name="Elewa A."/>
            <person name="Iarovenko S."/>
            <person name="Subramanian E."/>
            <person name="Araus A.J."/>
            <person name="Petzold A."/>
            <person name="Susuki M."/>
            <person name="Suzuki K.-i.T."/>
            <person name="Hayashi T."/>
            <person name="Toyoda A."/>
            <person name="Oliveira C."/>
            <person name="Osipova E."/>
            <person name="Leigh N.D."/>
            <person name="Simon A."/>
            <person name="Yun M.H."/>
        </authorList>
    </citation>
    <scope>NUCLEOTIDE SEQUENCE</scope>
    <source>
        <strain evidence="2">20211129_DDA</strain>
        <tissue evidence="2">Liver</tissue>
    </source>
</reference>